<dbReference type="InterPro" id="IPR036942">
    <property type="entry name" value="Beta-barrel_TonB_sf"/>
</dbReference>
<dbReference type="AlphaFoldDB" id="A0A1B9DGH3"/>
<accession>A0A1B9DGH3</accession>
<comment type="similarity">
    <text evidence="7">Belongs to the TonB-dependent receptor family.</text>
</comment>
<evidence type="ECO:0000313" key="13">
    <source>
        <dbReference type="Proteomes" id="UP000093226"/>
    </source>
</evidence>
<keyword evidence="14" id="KW-1185">Reference proteome</keyword>
<dbReference type="SUPFAM" id="SSF56935">
    <property type="entry name" value="Porins"/>
    <property type="match status" value="1"/>
</dbReference>
<gene>
    <name evidence="11" type="ORF">FBGL_14550</name>
    <name evidence="10" type="ORF">FGL01_17220</name>
    <name evidence="12" type="ORF">SAMN05192550_1939</name>
</gene>
<reference evidence="10 15" key="4">
    <citation type="submission" date="2019-07" db="EMBL/GenBank/DDBJ databases">
        <title>Whole genome shotgun sequence of Flavobacterium glycines NBRC 105008.</title>
        <authorList>
            <person name="Hosoyama A."/>
            <person name="Uohara A."/>
            <person name="Ohji S."/>
            <person name="Ichikawa N."/>
        </authorList>
    </citation>
    <scope>NUCLEOTIDE SEQUENCE [LARGE SCALE GENOMIC DNA]</scope>
    <source>
        <strain evidence="10 15">NBRC 105008</strain>
    </source>
</reference>
<dbReference type="Pfam" id="PF13715">
    <property type="entry name" value="CarbopepD_reg_2"/>
    <property type="match status" value="1"/>
</dbReference>
<comment type="subcellular location">
    <subcellularLocation>
        <location evidence="1 7">Cell outer membrane</location>
        <topology evidence="1 7">Multi-pass membrane protein</topology>
    </subcellularLocation>
</comment>
<evidence type="ECO:0000256" key="4">
    <source>
        <dbReference type="ARBA" id="ARBA00022692"/>
    </source>
</evidence>
<dbReference type="Proteomes" id="UP000093226">
    <property type="component" value="Unassembled WGS sequence"/>
</dbReference>
<dbReference type="Pfam" id="PF07715">
    <property type="entry name" value="Plug"/>
    <property type="match status" value="1"/>
</dbReference>
<dbReference type="InterPro" id="IPR023997">
    <property type="entry name" value="TonB-dep_OMP_SusC/RagA_CS"/>
</dbReference>
<dbReference type="InterPro" id="IPR023996">
    <property type="entry name" value="TonB-dep_OMP_SusC/RagA"/>
</dbReference>
<dbReference type="Gene3D" id="2.60.40.1120">
    <property type="entry name" value="Carboxypeptidase-like, regulatory domain"/>
    <property type="match status" value="1"/>
</dbReference>
<evidence type="ECO:0000256" key="6">
    <source>
        <dbReference type="ARBA" id="ARBA00023237"/>
    </source>
</evidence>
<feature type="domain" description="TonB-dependent receptor plug" evidence="9">
    <location>
        <begin position="112"/>
        <end position="219"/>
    </location>
</feature>
<feature type="chain" id="PRO_5044556016" evidence="8">
    <location>
        <begin position="21"/>
        <end position="1003"/>
    </location>
</feature>
<feature type="signal peptide" evidence="8">
    <location>
        <begin position="1"/>
        <end position="20"/>
    </location>
</feature>
<reference evidence="12 14" key="3">
    <citation type="submission" date="2016-10" db="EMBL/GenBank/DDBJ databases">
        <authorList>
            <person name="Varghese N."/>
            <person name="Submissions S."/>
        </authorList>
    </citation>
    <scope>NUCLEOTIDE SEQUENCE [LARGE SCALE GENOMIC DNA]</scope>
    <source>
        <strain evidence="12 14">Gm-149</strain>
    </source>
</reference>
<reference evidence="11" key="2">
    <citation type="submission" date="2016-03" db="EMBL/GenBank/DDBJ databases">
        <authorList>
            <person name="Ploux O."/>
        </authorList>
    </citation>
    <scope>NUCLEOTIDE SEQUENCE</scope>
    <source>
        <strain evidence="11">NBRC 105008</strain>
    </source>
</reference>
<dbReference type="EMBL" id="LVEO01000029">
    <property type="protein sequence ID" value="OCB68806.1"/>
    <property type="molecule type" value="Genomic_DNA"/>
</dbReference>
<dbReference type="OrthoDB" id="9768177at2"/>
<dbReference type="RefSeq" id="WP_066329679.1">
    <property type="nucleotide sequence ID" value="NZ_BJVF01000002.1"/>
</dbReference>
<evidence type="ECO:0000256" key="2">
    <source>
        <dbReference type="ARBA" id="ARBA00022448"/>
    </source>
</evidence>
<evidence type="ECO:0000313" key="10">
    <source>
        <dbReference type="EMBL" id="GEL10983.1"/>
    </source>
</evidence>
<evidence type="ECO:0000256" key="5">
    <source>
        <dbReference type="ARBA" id="ARBA00023136"/>
    </source>
</evidence>
<dbReference type="SUPFAM" id="SSF49464">
    <property type="entry name" value="Carboxypeptidase regulatory domain-like"/>
    <property type="match status" value="1"/>
</dbReference>
<dbReference type="EMBL" id="FNEO01000002">
    <property type="protein sequence ID" value="SDJ33816.1"/>
    <property type="molecule type" value="Genomic_DNA"/>
</dbReference>
<evidence type="ECO:0000313" key="14">
    <source>
        <dbReference type="Proteomes" id="UP000182367"/>
    </source>
</evidence>
<dbReference type="InterPro" id="IPR012910">
    <property type="entry name" value="Plug_dom"/>
</dbReference>
<dbReference type="NCBIfam" id="TIGR04056">
    <property type="entry name" value="OMP_RagA_SusC"/>
    <property type="match status" value="1"/>
</dbReference>
<keyword evidence="5 7" id="KW-0472">Membrane</keyword>
<organism evidence="11 13">
    <name type="scientific">Flavobacterium glycines</name>
    <dbReference type="NCBI Taxonomy" id="551990"/>
    <lineage>
        <taxon>Bacteria</taxon>
        <taxon>Pseudomonadati</taxon>
        <taxon>Bacteroidota</taxon>
        <taxon>Flavobacteriia</taxon>
        <taxon>Flavobacteriales</taxon>
        <taxon>Flavobacteriaceae</taxon>
        <taxon>Flavobacterium</taxon>
    </lineage>
</organism>
<dbReference type="FunFam" id="2.170.130.10:FF:000008">
    <property type="entry name" value="SusC/RagA family TonB-linked outer membrane protein"/>
    <property type="match status" value="1"/>
</dbReference>
<protein>
    <submittedName>
        <fullName evidence="11">SusC/RagA family TonB-linked outer membrane protein</fullName>
    </submittedName>
    <submittedName>
        <fullName evidence="12">TonB-linked outer membrane protein, SusC/RagA family</fullName>
    </submittedName>
</protein>
<evidence type="ECO:0000256" key="3">
    <source>
        <dbReference type="ARBA" id="ARBA00022452"/>
    </source>
</evidence>
<evidence type="ECO:0000313" key="12">
    <source>
        <dbReference type="EMBL" id="SDJ33816.1"/>
    </source>
</evidence>
<evidence type="ECO:0000256" key="1">
    <source>
        <dbReference type="ARBA" id="ARBA00004571"/>
    </source>
</evidence>
<keyword evidence="4 7" id="KW-0812">Transmembrane</keyword>
<keyword evidence="8" id="KW-0732">Signal</keyword>
<evidence type="ECO:0000256" key="7">
    <source>
        <dbReference type="PROSITE-ProRule" id="PRU01360"/>
    </source>
</evidence>
<dbReference type="PROSITE" id="PS52016">
    <property type="entry name" value="TONB_DEPENDENT_REC_3"/>
    <property type="match status" value="1"/>
</dbReference>
<dbReference type="NCBIfam" id="TIGR04057">
    <property type="entry name" value="SusC_RagA_signa"/>
    <property type="match status" value="1"/>
</dbReference>
<dbReference type="Proteomes" id="UP000182367">
    <property type="component" value="Unassembled WGS sequence"/>
</dbReference>
<dbReference type="GO" id="GO:0009279">
    <property type="term" value="C:cell outer membrane"/>
    <property type="evidence" value="ECO:0007669"/>
    <property type="project" value="UniProtKB-SubCell"/>
</dbReference>
<dbReference type="InterPro" id="IPR039426">
    <property type="entry name" value="TonB-dep_rcpt-like"/>
</dbReference>
<sequence length="1003" mass="110934">MKYKFIGLLIAVLCSAATFAQITVKGTVKDKSAVPIPGVNVFVKGTQTSVSTDFDGKYVIVVPNKEAQLEFSFMGFVTQTIKVDQRTVVDVVLSDNNQTLDEVVVVGYATVKKKDVTSSIASVKGKELQTMTVGNVTESLQGKVAGVQITGAGGPGAQPRVLIRGISTVNLSTDPLYVVDGIPMGTSINFLSNNEIESMDVLKDASASAIYGSRASNGVILITTKKGKAGKTKFTVDMSTGYQIMNKPYDMANAENYATILNTAYTNSGYSEYLPNPEQYRGKTTDWWGAGIDRTSSVTNASIGVSGGSEKNTYAISLNYYNSDSFYDIGGWKRVTARIANDFKFTDKFSAGVTLNPRYETWGSPSNWADFVKIDPITPIYKPADQLNGTENEYSIYARSPSYVWNPIAAVKRYDDYTDLYNLNSNAYLQYEPIKGLIIRTQGSVEFGNKVWNKFSPDFVIDAAHEKAEINSVERKATTNVDWTWQSTATYSRKFAEKHNVSLMGGVTMENYDSSDVWGYGEGVPNNSESMREVSAATKNRNSSGTSWSSSLMSYISRLSYNFDSKYYLTASFRRDGSSKFMAENKWANFPAASASWRISNEDFMANASSLVNNLTFRAGWGRVGNQNLPSSVYQSNIGQGYYVIDGNVVDTSYPSTMANKDIRWEIVEDINFGLDFGLWKNKISGTLEYYQKTTKDMLFVKQFPTYSGFPSYATIWTNVGSMRSNGIDLLLSYKDKKGDFSYGADLTFTTVNVKMVSLSTDGEKLYGSSNRTLTVQGEEPGYFYGYVADGLFQNQTELNSHTDEHGTKMQPYAQVGDVRFKDVNGDGKLDDKDRTKIGSPWADYNVGLNLNFAYKNFDLVANFYSSIGNDLVNQNISDLYNGASLTNKVSGLDQMAWHGEGTSNYIPRLSKDDNNENFTKFSSLYVEDGSFVRMKNLQLGYSLYNKFGFDKLRISLSGQNLWTWTKYSGVDPEVGGGVLGSGFGGWNYPVQPTILMGLNVAF</sequence>
<dbReference type="EMBL" id="BJVF01000002">
    <property type="protein sequence ID" value="GEL10983.1"/>
    <property type="molecule type" value="Genomic_DNA"/>
</dbReference>
<keyword evidence="3 7" id="KW-1134">Transmembrane beta strand</keyword>
<keyword evidence="6 7" id="KW-0998">Cell outer membrane</keyword>
<keyword evidence="2 7" id="KW-0813">Transport</keyword>
<evidence type="ECO:0000256" key="8">
    <source>
        <dbReference type="SAM" id="SignalP"/>
    </source>
</evidence>
<proteinExistence type="inferred from homology"/>
<dbReference type="STRING" id="551990.SAMN05192550_1939"/>
<reference evidence="13" key="1">
    <citation type="submission" date="2016-03" db="EMBL/GenBank/DDBJ databases">
        <title>Draft genome sequence of Paenibacillus glacialis DSM 22343.</title>
        <authorList>
            <person name="Shin S.-K."/>
            <person name="Yi H."/>
        </authorList>
    </citation>
    <scope>NUCLEOTIDE SEQUENCE [LARGE SCALE GENOMIC DNA]</scope>
    <source>
        <strain evidence="13">NBRC 105008</strain>
    </source>
</reference>
<dbReference type="Gene3D" id="2.170.130.10">
    <property type="entry name" value="TonB-dependent receptor, plug domain"/>
    <property type="match status" value="1"/>
</dbReference>
<evidence type="ECO:0000313" key="11">
    <source>
        <dbReference type="EMBL" id="OCB68806.1"/>
    </source>
</evidence>
<comment type="caution">
    <text evidence="11">The sequence shown here is derived from an EMBL/GenBank/DDBJ whole genome shotgun (WGS) entry which is preliminary data.</text>
</comment>
<dbReference type="Proteomes" id="UP000321579">
    <property type="component" value="Unassembled WGS sequence"/>
</dbReference>
<dbReference type="Gene3D" id="2.40.170.20">
    <property type="entry name" value="TonB-dependent receptor, beta-barrel domain"/>
    <property type="match status" value="1"/>
</dbReference>
<dbReference type="InterPro" id="IPR008969">
    <property type="entry name" value="CarboxyPept-like_regulatory"/>
</dbReference>
<evidence type="ECO:0000259" key="9">
    <source>
        <dbReference type="Pfam" id="PF07715"/>
    </source>
</evidence>
<dbReference type="InterPro" id="IPR037066">
    <property type="entry name" value="Plug_dom_sf"/>
</dbReference>
<evidence type="ECO:0000313" key="15">
    <source>
        <dbReference type="Proteomes" id="UP000321579"/>
    </source>
</evidence>
<name>A0A1B9DGH3_9FLAO</name>